<sequence length="135" mass="15600">MKALVFVFLIIFYSGMNGIAQNRIQGWNTEKITSIQVELTSPDSETEIYIFNTKQDIDTIISFLKNIDFRELNGNSIDAEVQKNNWKCKIVFQGQRDQVYLYKKSGCVGKTSFLIDDNVIENFRIMVEELLSKAQ</sequence>
<protein>
    <submittedName>
        <fullName evidence="1">Uncharacterized protein</fullName>
    </submittedName>
</protein>
<organism evidence="1">
    <name type="scientific">Lentimicrobium saccharophilum</name>
    <dbReference type="NCBI Taxonomy" id="1678841"/>
    <lineage>
        <taxon>Bacteria</taxon>
        <taxon>Pseudomonadati</taxon>
        <taxon>Bacteroidota</taxon>
        <taxon>Bacteroidia</taxon>
        <taxon>Bacteroidales</taxon>
        <taxon>Lentimicrobiaceae</taxon>
        <taxon>Lentimicrobium</taxon>
    </lineage>
</organism>
<evidence type="ECO:0000313" key="1">
    <source>
        <dbReference type="EMBL" id="GAP44376.1"/>
    </source>
</evidence>
<accession>A0A0S7C5F9</accession>
<proteinExistence type="predicted"/>
<reference evidence="1" key="1">
    <citation type="journal article" date="2015" name="Genome Announc.">
        <title>Draft Genome Sequence of Bacteroidales Strain TBC1, a Novel Isolate from a Methanogenic Wastewater Treatment System.</title>
        <authorList>
            <person name="Tourlousse D.M."/>
            <person name="Matsuura N."/>
            <person name="Sun L."/>
            <person name="Toyonaga M."/>
            <person name="Kuroda K."/>
            <person name="Ohashi A."/>
            <person name="Cruz R."/>
            <person name="Yamaguchi T."/>
            <person name="Sekiguchi Y."/>
        </authorList>
    </citation>
    <scope>NUCLEOTIDE SEQUENCE [LARGE SCALE GENOMIC DNA]</scope>
    <source>
        <strain evidence="1">TBC1</strain>
    </source>
</reference>
<gene>
    <name evidence="1" type="ORF">TBC1_12180</name>
</gene>
<dbReference type="RefSeq" id="WP_062043557.1">
    <property type="nucleotide sequence ID" value="NZ_DF968183.1"/>
</dbReference>
<dbReference type="AlphaFoldDB" id="A0A0S7C5F9"/>
<name>A0A0S7C5F9_9BACT</name>
<dbReference type="EMBL" id="DF968183">
    <property type="protein sequence ID" value="GAP44376.1"/>
    <property type="molecule type" value="Genomic_DNA"/>
</dbReference>
<keyword evidence="2" id="KW-1185">Reference proteome</keyword>
<evidence type="ECO:0000313" key="2">
    <source>
        <dbReference type="Proteomes" id="UP000053091"/>
    </source>
</evidence>
<dbReference type="Proteomes" id="UP000053091">
    <property type="component" value="Unassembled WGS sequence"/>
</dbReference>